<dbReference type="Proteomes" id="UP001063166">
    <property type="component" value="Unassembled WGS sequence"/>
</dbReference>
<sequence>MAVMNSRHAAVLDGKVARVNVDVRELGELESSLVSYIRRVSPREILEKTFRVFLLPLTVDAERAYVSSASAAVTRRRSTSPVEIPQGFGTSAWTSTWLSMLRRVGLVHRQQLDHFGVLSASSKLSLLSQAFPALHPPRWMGSTAAAPRPALRHSRNTQTSRAVALPTLIRTPAQTNLPPEVIALIEEVVSRPTDEPRVLMKIRACPDLLEHLTNAENVRKLAEKLALTHHPLRSLHLLSVAHAVGCRLKHNAYECVSFRLAGKRHWNGVLLAASLAKQHLGQMSSRLLNWRARALVEVEDYTGLQGIIAEFKENNLSPTRRTFHLLLSGHIRDCNLSLAKQCLAIMTEAGCPPDASTHALVATHYRRLGLDSNVESRSLEALRDVRDTTATAVVNSLIQLRLDAHDLSGALQLLKLFKPADVDVIIATMAVKEGVNTTTPDLSSFHTLHLNLLPNAATFSIFINYHASKSNLSGALRIFRSMLSAGINPTSGSVASLLHVFFATQQGDLAVQMVAQICNTKGVKPSMFKRLLSSQATDDLPWIPAGVEPTVQVFNALLKGVLHTRGLSSTRSVLRIMHASNVRPTAATLEILLAHLSKVERAHPSVLLRLLRQLSSPDIRPTLRHMHIILSCVLRHEKYLLYGRGWNTIAAKYSTRRTEPEHHYPEHRISSEADLFDPTAGIALPRALSLRRLACPSVESLSSRSILSDTAMISLRIRRDAAVKSDIDAAKDLFHTLLSRGMHPNEYHFSGLMEGLARSGDVEGALDVMRAANRAGVKPNVVMFTILIVGHARQGNPGKAMQVFRDMVSSGVTPDVPSIDAVASAFFAVGAYDMAKKVLRSLWPYIEPFPDELRNARLKTLAVAFRSLHDENRNGVKPPSKEERLALRLELNKLRAIWQRGSRKDVRTPGASH</sequence>
<dbReference type="InterPro" id="IPR050667">
    <property type="entry name" value="PPR-containing_protein"/>
</dbReference>
<reference evidence="3" key="1">
    <citation type="submission" date="2022-07" db="EMBL/GenBank/DDBJ databases">
        <title>The genome of Lyophyllum shimeji provides insight into the initial evolution of ectomycorrhizal fungal genome.</title>
        <authorList>
            <person name="Kobayashi Y."/>
            <person name="Shibata T."/>
            <person name="Hirakawa H."/>
            <person name="Shigenobu S."/>
            <person name="Nishiyama T."/>
            <person name="Yamada A."/>
            <person name="Hasebe M."/>
            <person name="Kawaguchi M."/>
        </authorList>
    </citation>
    <scope>NUCLEOTIDE SEQUENCE</scope>
    <source>
        <strain evidence="3">AT787</strain>
    </source>
</reference>
<dbReference type="AlphaFoldDB" id="A0A9P3PIV6"/>
<evidence type="ECO:0000313" key="3">
    <source>
        <dbReference type="EMBL" id="GLB36254.1"/>
    </source>
</evidence>
<comment type="caution">
    <text evidence="3">The sequence shown here is derived from an EMBL/GenBank/DDBJ whole genome shotgun (WGS) entry which is preliminary data.</text>
</comment>
<dbReference type="OrthoDB" id="185373at2759"/>
<dbReference type="Gene3D" id="1.25.40.10">
    <property type="entry name" value="Tetratricopeptide repeat domain"/>
    <property type="match status" value="4"/>
</dbReference>
<dbReference type="EMBL" id="BRPK01000003">
    <property type="protein sequence ID" value="GLB36254.1"/>
    <property type="molecule type" value="Genomic_DNA"/>
</dbReference>
<keyword evidence="1" id="KW-0677">Repeat</keyword>
<dbReference type="PROSITE" id="PS51375">
    <property type="entry name" value="PPR"/>
    <property type="match status" value="3"/>
</dbReference>
<dbReference type="PANTHER" id="PTHR47939:SF13">
    <property type="entry name" value="OS03G0201400 PROTEIN"/>
    <property type="match status" value="1"/>
</dbReference>
<name>A0A9P3PIV6_LYOSH</name>
<proteinExistence type="predicted"/>
<evidence type="ECO:0000256" key="1">
    <source>
        <dbReference type="ARBA" id="ARBA00022737"/>
    </source>
</evidence>
<gene>
    <name evidence="3" type="ORF">LshimejAT787_0305420</name>
</gene>
<protein>
    <submittedName>
        <fullName evidence="3">Pentatricopeptide repeat domain containing protein</fullName>
    </submittedName>
</protein>
<dbReference type="Pfam" id="PF01535">
    <property type="entry name" value="PPR"/>
    <property type="match status" value="2"/>
</dbReference>
<dbReference type="PANTHER" id="PTHR47939">
    <property type="entry name" value="MEMBRANE-ASSOCIATED SALT-INDUCIBLE PROTEIN-LIKE"/>
    <property type="match status" value="1"/>
</dbReference>
<dbReference type="InterPro" id="IPR002885">
    <property type="entry name" value="PPR_rpt"/>
</dbReference>
<dbReference type="InterPro" id="IPR011990">
    <property type="entry name" value="TPR-like_helical_dom_sf"/>
</dbReference>
<feature type="repeat" description="PPR" evidence="2">
    <location>
        <begin position="745"/>
        <end position="779"/>
    </location>
</feature>
<evidence type="ECO:0000256" key="2">
    <source>
        <dbReference type="PROSITE-ProRule" id="PRU00708"/>
    </source>
</evidence>
<dbReference type="Pfam" id="PF13041">
    <property type="entry name" value="PPR_2"/>
    <property type="match status" value="1"/>
</dbReference>
<feature type="repeat" description="PPR" evidence="2">
    <location>
        <begin position="455"/>
        <end position="489"/>
    </location>
</feature>
<organism evidence="3 4">
    <name type="scientific">Lyophyllum shimeji</name>
    <name type="common">Hon-shimeji</name>
    <name type="synonym">Tricholoma shimeji</name>
    <dbReference type="NCBI Taxonomy" id="47721"/>
    <lineage>
        <taxon>Eukaryota</taxon>
        <taxon>Fungi</taxon>
        <taxon>Dikarya</taxon>
        <taxon>Basidiomycota</taxon>
        <taxon>Agaricomycotina</taxon>
        <taxon>Agaricomycetes</taxon>
        <taxon>Agaricomycetidae</taxon>
        <taxon>Agaricales</taxon>
        <taxon>Tricholomatineae</taxon>
        <taxon>Lyophyllaceae</taxon>
        <taxon>Lyophyllum</taxon>
    </lineage>
</organism>
<dbReference type="NCBIfam" id="TIGR00756">
    <property type="entry name" value="PPR"/>
    <property type="match status" value="3"/>
</dbReference>
<evidence type="ECO:0000313" key="4">
    <source>
        <dbReference type="Proteomes" id="UP001063166"/>
    </source>
</evidence>
<feature type="repeat" description="PPR" evidence="2">
    <location>
        <begin position="780"/>
        <end position="814"/>
    </location>
</feature>
<keyword evidence="4" id="KW-1185">Reference proteome</keyword>
<accession>A0A9P3PIV6</accession>